<organism evidence="1 2">
    <name type="scientific">Scutellospora calospora</name>
    <dbReference type="NCBI Taxonomy" id="85575"/>
    <lineage>
        <taxon>Eukaryota</taxon>
        <taxon>Fungi</taxon>
        <taxon>Fungi incertae sedis</taxon>
        <taxon>Mucoromycota</taxon>
        <taxon>Glomeromycotina</taxon>
        <taxon>Glomeromycetes</taxon>
        <taxon>Diversisporales</taxon>
        <taxon>Gigasporaceae</taxon>
        <taxon>Scutellospora</taxon>
    </lineage>
</organism>
<sequence length="124" mass="14278">AERKRAREVSPDPASTPPSETPPLLSPPRAGDQENIDSEDYDFLEEEIIKDDASEEEMDSEGENLFDGEIMERDYQPNPLLDTYDIEDIDDDDIHEPMPFDARRRVEMIMDQLDQMGAQGEQLY</sequence>
<keyword evidence="2" id="KW-1185">Reference proteome</keyword>
<comment type="caution">
    <text evidence="1">The sequence shown here is derived from an EMBL/GenBank/DDBJ whole genome shotgun (WGS) entry which is preliminary data.</text>
</comment>
<reference evidence="1" key="1">
    <citation type="submission" date="2021-06" db="EMBL/GenBank/DDBJ databases">
        <authorList>
            <person name="Kallberg Y."/>
            <person name="Tangrot J."/>
            <person name="Rosling A."/>
        </authorList>
    </citation>
    <scope>NUCLEOTIDE SEQUENCE</scope>
    <source>
        <strain evidence="1">AU212A</strain>
    </source>
</reference>
<protein>
    <submittedName>
        <fullName evidence="1">7377_t:CDS:1</fullName>
    </submittedName>
</protein>
<gene>
    <name evidence="1" type="ORF">SCALOS_LOCUS10397</name>
</gene>
<proteinExistence type="predicted"/>
<feature type="non-terminal residue" evidence="1">
    <location>
        <position position="1"/>
    </location>
</feature>
<dbReference type="Proteomes" id="UP000789860">
    <property type="component" value="Unassembled WGS sequence"/>
</dbReference>
<name>A0ACA9PBZ5_9GLOM</name>
<feature type="non-terminal residue" evidence="1">
    <location>
        <position position="124"/>
    </location>
</feature>
<evidence type="ECO:0000313" key="1">
    <source>
        <dbReference type="EMBL" id="CAG8698285.1"/>
    </source>
</evidence>
<dbReference type="EMBL" id="CAJVPM010038476">
    <property type="protein sequence ID" value="CAG8698285.1"/>
    <property type="molecule type" value="Genomic_DNA"/>
</dbReference>
<evidence type="ECO:0000313" key="2">
    <source>
        <dbReference type="Proteomes" id="UP000789860"/>
    </source>
</evidence>
<accession>A0ACA9PBZ5</accession>